<evidence type="ECO:0000313" key="1">
    <source>
        <dbReference type="EMBL" id="MBJ2137852.1"/>
    </source>
</evidence>
<organism evidence="1 2">
    <name type="scientific">Paraglaciecola chathamensis</name>
    <dbReference type="NCBI Taxonomy" id="368405"/>
    <lineage>
        <taxon>Bacteria</taxon>
        <taxon>Pseudomonadati</taxon>
        <taxon>Pseudomonadota</taxon>
        <taxon>Gammaproteobacteria</taxon>
        <taxon>Alteromonadales</taxon>
        <taxon>Alteromonadaceae</taxon>
        <taxon>Paraglaciecola</taxon>
    </lineage>
</organism>
<evidence type="ECO:0000313" key="2">
    <source>
        <dbReference type="Proteomes" id="UP000649232"/>
    </source>
</evidence>
<dbReference type="Proteomes" id="UP000649232">
    <property type="component" value="Unassembled WGS sequence"/>
</dbReference>
<sequence>MRFGIIVKLQGSVVQASRKLKDYLTERPKPKGIDVLCGLKHFAIITYAVPTERFQGIFPDRFKLDTVEIDGQEMGLISVVPFIDVDFTSAVFPFPKFTMGQTNYRIYIIDTETGERCVWFLGTTLDSWTLAVPRYLWNLPWYAGKVNFDCTLNKANGLYEKYSMKTLSDWAEASVDLVQSEHGRLEFPGFPDVESALVYLTHPLAGFYYRRDGKLGMYRVWHKELEVKSAQLISANFMLLSDLGIVKTAEQNSPYSVLIEPINEFTIYLPPATIG</sequence>
<name>A0ABS0WHA9_9ALTE</name>
<protein>
    <submittedName>
        <fullName evidence="1">DUF2071 domain-containing protein</fullName>
    </submittedName>
</protein>
<dbReference type="InterPro" id="IPR018644">
    <property type="entry name" value="DUF2071"/>
</dbReference>
<dbReference type="Pfam" id="PF09844">
    <property type="entry name" value="DUF2071"/>
    <property type="match status" value="1"/>
</dbReference>
<proteinExistence type="predicted"/>
<reference evidence="1 2" key="1">
    <citation type="submission" date="2020-12" db="EMBL/GenBank/DDBJ databases">
        <title>Draft genome sequences of nine environmental bacterial isolates colonizing plastic.</title>
        <authorList>
            <person name="Borre I."/>
            <person name="Sonnenschein E.C."/>
        </authorList>
    </citation>
    <scope>NUCLEOTIDE SEQUENCE [LARGE SCALE GENOMIC DNA]</scope>
    <source>
        <strain evidence="1 2">IB30</strain>
    </source>
</reference>
<gene>
    <name evidence="1" type="ORF">JEU11_15435</name>
</gene>
<dbReference type="EMBL" id="JAEILT010000025">
    <property type="protein sequence ID" value="MBJ2137852.1"/>
    <property type="molecule type" value="Genomic_DNA"/>
</dbReference>
<comment type="caution">
    <text evidence="1">The sequence shown here is derived from an EMBL/GenBank/DDBJ whole genome shotgun (WGS) entry which is preliminary data.</text>
</comment>
<accession>A0ABS0WHA9</accession>